<keyword evidence="5" id="KW-1185">Reference proteome</keyword>
<proteinExistence type="predicted"/>
<reference evidence="5" key="1">
    <citation type="submission" date="2016-10" db="EMBL/GenBank/DDBJ databases">
        <authorList>
            <person name="Varghese N."/>
            <person name="Submissions S."/>
        </authorList>
    </citation>
    <scope>NUCLEOTIDE SEQUENCE [LARGE SCALE GENOMIC DNA]</scope>
    <source>
        <strain evidence="5">DSM 23317</strain>
    </source>
</reference>
<feature type="domain" description="YMGG-like Gly-zipper" evidence="3">
    <location>
        <begin position="72"/>
        <end position="110"/>
    </location>
</feature>
<feature type="region of interest" description="Disordered" evidence="1">
    <location>
        <begin position="53"/>
        <end position="73"/>
    </location>
</feature>
<dbReference type="EMBL" id="FNEM01000004">
    <property type="protein sequence ID" value="SDJ01999.1"/>
    <property type="molecule type" value="Genomic_DNA"/>
</dbReference>
<evidence type="ECO:0000256" key="2">
    <source>
        <dbReference type="SAM" id="SignalP"/>
    </source>
</evidence>
<feature type="compositionally biased region" description="Low complexity" evidence="1">
    <location>
        <begin position="116"/>
        <end position="127"/>
    </location>
</feature>
<dbReference type="Pfam" id="PF13441">
    <property type="entry name" value="Gly-zipper_YMGG"/>
    <property type="match status" value="1"/>
</dbReference>
<dbReference type="Proteomes" id="UP000199527">
    <property type="component" value="Unassembled WGS sequence"/>
</dbReference>
<organism evidence="4 5">
    <name type="scientific">Ferrimonas sediminum</name>
    <dbReference type="NCBI Taxonomy" id="718193"/>
    <lineage>
        <taxon>Bacteria</taxon>
        <taxon>Pseudomonadati</taxon>
        <taxon>Pseudomonadota</taxon>
        <taxon>Gammaproteobacteria</taxon>
        <taxon>Alteromonadales</taxon>
        <taxon>Ferrimonadaceae</taxon>
        <taxon>Ferrimonas</taxon>
    </lineage>
</organism>
<dbReference type="InterPro" id="IPR027367">
    <property type="entry name" value="Gly-zipper_YMGG"/>
</dbReference>
<feature type="compositionally biased region" description="Low complexity" evidence="1">
    <location>
        <begin position="58"/>
        <end position="70"/>
    </location>
</feature>
<sequence length="153" mass="15661">MLRTILALTLATLSLSTVAQDYIIYPAAGQDAEQQKQDTLECQAWATENTGVDPVQLASQPAPASQQTGGERARGALGGAAAGAAIGAIAGDAGEGAAIGAAVGTMRGGSKRRQAEAANQQAQANAQADKDSQMAMYTRAFKACMEGREYSLQ</sequence>
<feature type="signal peptide" evidence="2">
    <location>
        <begin position="1"/>
        <end position="19"/>
    </location>
</feature>
<gene>
    <name evidence="4" type="ORF">SAMN04488540_104244</name>
</gene>
<dbReference type="OrthoDB" id="196716at2"/>
<dbReference type="RefSeq" id="WP_090364117.1">
    <property type="nucleotide sequence ID" value="NZ_FNEM01000004.1"/>
</dbReference>
<evidence type="ECO:0000313" key="4">
    <source>
        <dbReference type="EMBL" id="SDJ01999.1"/>
    </source>
</evidence>
<evidence type="ECO:0000256" key="1">
    <source>
        <dbReference type="SAM" id="MobiDB-lite"/>
    </source>
</evidence>
<accession>A0A1G8QB12</accession>
<evidence type="ECO:0000259" key="3">
    <source>
        <dbReference type="Pfam" id="PF13441"/>
    </source>
</evidence>
<dbReference type="AlphaFoldDB" id="A0A1G8QB12"/>
<evidence type="ECO:0000313" key="5">
    <source>
        <dbReference type="Proteomes" id="UP000199527"/>
    </source>
</evidence>
<keyword evidence="2" id="KW-0732">Signal</keyword>
<protein>
    <submittedName>
        <fullName evidence="4">Glycine-zipper containing OmpA-like membrane domain-containing protein</fullName>
    </submittedName>
</protein>
<feature type="chain" id="PRO_5011701434" evidence="2">
    <location>
        <begin position="20"/>
        <end position="153"/>
    </location>
</feature>
<name>A0A1G8QB12_9GAMM</name>
<feature type="region of interest" description="Disordered" evidence="1">
    <location>
        <begin position="110"/>
        <end position="131"/>
    </location>
</feature>